<dbReference type="InterPro" id="IPR058533">
    <property type="entry name" value="Cation_efflux_TM"/>
</dbReference>
<evidence type="ECO:0000256" key="5">
    <source>
        <dbReference type="ARBA" id="ARBA00023136"/>
    </source>
</evidence>
<keyword evidence="3" id="KW-0406">Ion transport</keyword>
<dbReference type="GO" id="GO:0005886">
    <property type="term" value="C:plasma membrane"/>
    <property type="evidence" value="ECO:0007669"/>
    <property type="project" value="TreeGrafter"/>
</dbReference>
<dbReference type="Pfam" id="PF01545">
    <property type="entry name" value="Cation_efflux"/>
    <property type="match status" value="1"/>
</dbReference>
<keyword evidence="2 6" id="KW-0812">Transmembrane</keyword>
<dbReference type="EMBL" id="AP022853">
    <property type="protein sequence ID" value="BCB28112.1"/>
    <property type="molecule type" value="Genomic_DNA"/>
</dbReference>
<evidence type="ECO:0000256" key="2">
    <source>
        <dbReference type="ARBA" id="ARBA00022692"/>
    </source>
</evidence>
<feature type="domain" description="Cation efflux protein transmembrane" evidence="7">
    <location>
        <begin position="23"/>
        <end position="201"/>
    </location>
</feature>
<protein>
    <submittedName>
        <fullName evidence="8">Cobalt transporter</fullName>
    </submittedName>
</protein>
<dbReference type="KEGG" id="slac:SKTS_29980"/>
<evidence type="ECO:0000256" key="4">
    <source>
        <dbReference type="ARBA" id="ARBA00022989"/>
    </source>
</evidence>
<keyword evidence="3" id="KW-0813">Transport</keyword>
<dbReference type="RefSeq" id="WP_173066930.1">
    <property type="nucleotide sequence ID" value="NZ_AP022853.1"/>
</dbReference>
<comment type="subcellular location">
    <subcellularLocation>
        <location evidence="1">Membrane</location>
        <topology evidence="1">Multi-pass membrane protein</topology>
    </subcellularLocation>
</comment>
<sequence>MAGCCENKSCTLAAMRADHGRVLKIVLAVNAVMFLVETFAGMAAHSTSLLADASDMLGDALVYGFSLYVLTRDESWQARAALLKGLIMLAFGLGVAAEAIHKTLHPILPQGEAIGLIGLLALAANTGCFLLLYRHRADNLNMSSVWLCSRNDLFANVGVILAGVAVIYSQSRWPDIVVGGIIAALFLKSAVSVLRQSLASLNSQPD</sequence>
<dbReference type="AlphaFoldDB" id="A0A6F8VGN7"/>
<dbReference type="GO" id="GO:0005385">
    <property type="term" value="F:zinc ion transmembrane transporter activity"/>
    <property type="evidence" value="ECO:0007669"/>
    <property type="project" value="TreeGrafter"/>
</dbReference>
<organism evidence="8 9">
    <name type="scientific">Sulfurimicrobium lacus</name>
    <dbReference type="NCBI Taxonomy" id="2715678"/>
    <lineage>
        <taxon>Bacteria</taxon>
        <taxon>Pseudomonadati</taxon>
        <taxon>Pseudomonadota</taxon>
        <taxon>Betaproteobacteria</taxon>
        <taxon>Nitrosomonadales</taxon>
        <taxon>Sulfuricellaceae</taxon>
        <taxon>Sulfurimicrobium</taxon>
    </lineage>
</organism>
<feature type="transmembrane region" description="Helical" evidence="6">
    <location>
        <begin position="176"/>
        <end position="194"/>
    </location>
</feature>
<proteinExistence type="predicted"/>
<evidence type="ECO:0000256" key="6">
    <source>
        <dbReference type="SAM" id="Phobius"/>
    </source>
</evidence>
<keyword evidence="9" id="KW-1185">Reference proteome</keyword>
<keyword evidence="3" id="KW-0862">Zinc</keyword>
<evidence type="ECO:0000256" key="1">
    <source>
        <dbReference type="ARBA" id="ARBA00004141"/>
    </source>
</evidence>
<dbReference type="Proteomes" id="UP000502260">
    <property type="component" value="Chromosome"/>
</dbReference>
<dbReference type="PANTHER" id="PTHR11562">
    <property type="entry name" value="CATION EFFLUX PROTEIN/ ZINC TRANSPORTER"/>
    <property type="match status" value="1"/>
</dbReference>
<evidence type="ECO:0000313" key="8">
    <source>
        <dbReference type="EMBL" id="BCB28112.1"/>
    </source>
</evidence>
<evidence type="ECO:0000256" key="3">
    <source>
        <dbReference type="ARBA" id="ARBA00022906"/>
    </source>
</evidence>
<keyword evidence="4 6" id="KW-1133">Transmembrane helix</keyword>
<feature type="transmembrane region" description="Helical" evidence="6">
    <location>
        <begin position="153"/>
        <end position="170"/>
    </location>
</feature>
<evidence type="ECO:0000313" key="9">
    <source>
        <dbReference type="Proteomes" id="UP000502260"/>
    </source>
</evidence>
<dbReference type="InterPro" id="IPR050681">
    <property type="entry name" value="CDF/SLC30A"/>
</dbReference>
<dbReference type="SUPFAM" id="SSF161111">
    <property type="entry name" value="Cation efflux protein transmembrane domain-like"/>
    <property type="match status" value="1"/>
</dbReference>
<feature type="transmembrane region" description="Helical" evidence="6">
    <location>
        <begin position="49"/>
        <end position="70"/>
    </location>
</feature>
<dbReference type="PANTHER" id="PTHR11562:SF17">
    <property type="entry name" value="RE54080P-RELATED"/>
    <property type="match status" value="1"/>
</dbReference>
<keyword evidence="3" id="KW-0864">Zinc transport</keyword>
<feature type="transmembrane region" description="Helical" evidence="6">
    <location>
        <begin position="82"/>
        <end position="101"/>
    </location>
</feature>
<gene>
    <name evidence="8" type="ORF">SKTS_29980</name>
</gene>
<keyword evidence="5 6" id="KW-0472">Membrane</keyword>
<accession>A0A6F8VGN7</accession>
<evidence type="ECO:0000259" key="7">
    <source>
        <dbReference type="Pfam" id="PF01545"/>
    </source>
</evidence>
<name>A0A6F8VGN7_9PROT</name>
<dbReference type="InterPro" id="IPR027469">
    <property type="entry name" value="Cation_efflux_TMD_sf"/>
</dbReference>
<dbReference type="Gene3D" id="1.20.1510.10">
    <property type="entry name" value="Cation efflux protein transmembrane domain"/>
    <property type="match status" value="1"/>
</dbReference>
<reference evidence="9" key="1">
    <citation type="submission" date="2020-03" db="EMBL/GenBank/DDBJ databases">
        <title>Complete genome sequence of sulfur-oxidizing bacterium skT11.</title>
        <authorList>
            <person name="Kanda M."/>
            <person name="Kojima H."/>
            <person name="Fukui M."/>
        </authorList>
    </citation>
    <scope>NUCLEOTIDE SEQUENCE [LARGE SCALE GENOMIC DNA]</scope>
    <source>
        <strain evidence="9">skT11</strain>
    </source>
</reference>
<feature type="transmembrane region" description="Helical" evidence="6">
    <location>
        <begin position="113"/>
        <end position="133"/>
    </location>
</feature>
<feature type="transmembrane region" description="Helical" evidence="6">
    <location>
        <begin position="22"/>
        <end position="43"/>
    </location>
</feature>